<evidence type="ECO:0000313" key="1">
    <source>
        <dbReference type="EMBL" id="GFY60627.1"/>
    </source>
</evidence>
<accession>A0A8X6XXM3</accession>
<evidence type="ECO:0000313" key="2">
    <source>
        <dbReference type="Proteomes" id="UP000886998"/>
    </source>
</evidence>
<reference evidence="1" key="1">
    <citation type="submission" date="2020-08" db="EMBL/GenBank/DDBJ databases">
        <title>Multicomponent nature underlies the extraordinary mechanical properties of spider dragline silk.</title>
        <authorList>
            <person name="Kono N."/>
            <person name="Nakamura H."/>
            <person name="Mori M."/>
            <person name="Yoshida Y."/>
            <person name="Ohtoshi R."/>
            <person name="Malay A.D."/>
            <person name="Moran D.A.P."/>
            <person name="Tomita M."/>
            <person name="Numata K."/>
            <person name="Arakawa K."/>
        </authorList>
    </citation>
    <scope>NUCLEOTIDE SEQUENCE</scope>
</reference>
<name>A0A8X6XXM3_9ARAC</name>
<dbReference type="EMBL" id="BMAV01013223">
    <property type="protein sequence ID" value="GFY60627.1"/>
    <property type="molecule type" value="Genomic_DNA"/>
</dbReference>
<sequence length="92" mass="10151">MQTISSVSEGNFDHAYSDGSADKTIQNVHFVLPNGTVMSHAMCTGRIVSNFTSELRTINFAVDKYRSLDNISKYSGLDIFCDSRAVVEAVRL</sequence>
<dbReference type="AlphaFoldDB" id="A0A8X6XXM3"/>
<gene>
    <name evidence="1" type="ORF">TNIN_317861</name>
</gene>
<organism evidence="1 2">
    <name type="scientific">Trichonephila inaurata madagascariensis</name>
    <dbReference type="NCBI Taxonomy" id="2747483"/>
    <lineage>
        <taxon>Eukaryota</taxon>
        <taxon>Metazoa</taxon>
        <taxon>Ecdysozoa</taxon>
        <taxon>Arthropoda</taxon>
        <taxon>Chelicerata</taxon>
        <taxon>Arachnida</taxon>
        <taxon>Araneae</taxon>
        <taxon>Araneomorphae</taxon>
        <taxon>Entelegynae</taxon>
        <taxon>Araneoidea</taxon>
        <taxon>Nephilidae</taxon>
        <taxon>Trichonephila</taxon>
        <taxon>Trichonephila inaurata</taxon>
    </lineage>
</organism>
<protein>
    <submittedName>
        <fullName evidence="1">Uncharacterized protein</fullName>
    </submittedName>
</protein>
<keyword evidence="2" id="KW-1185">Reference proteome</keyword>
<comment type="caution">
    <text evidence="1">The sequence shown here is derived from an EMBL/GenBank/DDBJ whole genome shotgun (WGS) entry which is preliminary data.</text>
</comment>
<proteinExistence type="predicted"/>
<dbReference type="Proteomes" id="UP000886998">
    <property type="component" value="Unassembled WGS sequence"/>
</dbReference>